<keyword evidence="3" id="KW-1185">Reference proteome</keyword>
<evidence type="ECO:0000313" key="2">
    <source>
        <dbReference type="EMBL" id="MEA9357967.1"/>
    </source>
</evidence>
<reference evidence="2 3" key="1">
    <citation type="submission" date="2023-11" db="EMBL/GenBank/DDBJ databases">
        <title>A Novel Polar Bacteriovorax (B. antarcticus) Isolated from the Biocrust in Antarctica.</title>
        <authorList>
            <person name="Mun W."/>
            <person name="Choi S.Y."/>
            <person name="Mitchell R.J."/>
        </authorList>
    </citation>
    <scope>NUCLEOTIDE SEQUENCE [LARGE SCALE GENOMIC DNA]</scope>
    <source>
        <strain evidence="2 3">PP10</strain>
    </source>
</reference>
<sequence>MGLSRFYKFMLSISLSLAFSSVAMAEDANVQTLSEGACWYEQGEFLKIASFNDRESLFISRDDIEEQVSDLLNPSKKKKTLTNDLSLHCGGYGSSLVVKTELDHKPVCLWVKFVKGKLVMRSLGGLEANSSDGDICDGYKWGELIVGVKTLDQKELLQSEHFTSIVKSVSTISGTTLKVTLQPQFHGKEVEAMSELKKQVDLRYIELNLYQHPVGEAASLK</sequence>
<gene>
    <name evidence="2" type="ORF">SHI21_17175</name>
</gene>
<organism evidence="2 3">
    <name type="scientific">Bacteriovorax antarcticus</name>
    <dbReference type="NCBI Taxonomy" id="3088717"/>
    <lineage>
        <taxon>Bacteria</taxon>
        <taxon>Pseudomonadati</taxon>
        <taxon>Bdellovibrionota</taxon>
        <taxon>Bacteriovoracia</taxon>
        <taxon>Bacteriovoracales</taxon>
        <taxon>Bacteriovoracaceae</taxon>
        <taxon>Bacteriovorax</taxon>
    </lineage>
</organism>
<comment type="caution">
    <text evidence="2">The sequence shown here is derived from an EMBL/GenBank/DDBJ whole genome shotgun (WGS) entry which is preliminary data.</text>
</comment>
<proteinExistence type="predicted"/>
<protein>
    <submittedName>
        <fullName evidence="2">Uncharacterized protein</fullName>
    </submittedName>
</protein>
<keyword evidence="1" id="KW-0732">Signal</keyword>
<name>A0ABU5VY39_9BACT</name>
<feature type="signal peptide" evidence="1">
    <location>
        <begin position="1"/>
        <end position="25"/>
    </location>
</feature>
<evidence type="ECO:0000313" key="3">
    <source>
        <dbReference type="Proteomes" id="UP001302274"/>
    </source>
</evidence>
<dbReference type="Proteomes" id="UP001302274">
    <property type="component" value="Unassembled WGS sequence"/>
</dbReference>
<dbReference type="RefSeq" id="WP_323578169.1">
    <property type="nucleotide sequence ID" value="NZ_JAYGJQ010000002.1"/>
</dbReference>
<feature type="chain" id="PRO_5045214576" evidence="1">
    <location>
        <begin position="26"/>
        <end position="221"/>
    </location>
</feature>
<dbReference type="EMBL" id="JAYGJQ010000002">
    <property type="protein sequence ID" value="MEA9357967.1"/>
    <property type="molecule type" value="Genomic_DNA"/>
</dbReference>
<accession>A0ABU5VY39</accession>
<evidence type="ECO:0000256" key="1">
    <source>
        <dbReference type="SAM" id="SignalP"/>
    </source>
</evidence>